<comment type="caution">
    <text evidence="2">The sequence shown here is derived from an EMBL/GenBank/DDBJ whole genome shotgun (WGS) entry which is preliminary data.</text>
</comment>
<protein>
    <submittedName>
        <fullName evidence="2">Uncharacterized protein</fullName>
    </submittedName>
</protein>
<feature type="compositionally biased region" description="Basic residues" evidence="1">
    <location>
        <begin position="63"/>
        <end position="72"/>
    </location>
</feature>
<keyword evidence="3" id="KW-1185">Reference proteome</keyword>
<dbReference type="Proteomes" id="UP001189429">
    <property type="component" value="Unassembled WGS sequence"/>
</dbReference>
<feature type="compositionally biased region" description="Acidic residues" evidence="1">
    <location>
        <begin position="150"/>
        <end position="167"/>
    </location>
</feature>
<feature type="compositionally biased region" description="Gly residues" evidence="1">
    <location>
        <begin position="77"/>
        <end position="86"/>
    </location>
</feature>
<feature type="compositionally biased region" description="Gly residues" evidence="1">
    <location>
        <begin position="9"/>
        <end position="20"/>
    </location>
</feature>
<evidence type="ECO:0000256" key="1">
    <source>
        <dbReference type="SAM" id="MobiDB-lite"/>
    </source>
</evidence>
<dbReference type="EMBL" id="CAUYUJ010020165">
    <property type="protein sequence ID" value="CAK0896273.1"/>
    <property type="molecule type" value="Genomic_DNA"/>
</dbReference>
<feature type="compositionally biased region" description="Basic and acidic residues" evidence="1">
    <location>
        <begin position="168"/>
        <end position="177"/>
    </location>
</feature>
<evidence type="ECO:0000313" key="2">
    <source>
        <dbReference type="EMBL" id="CAK0896273.1"/>
    </source>
</evidence>
<accession>A0ABN9X9T7</accession>
<name>A0ABN9X9T7_9DINO</name>
<evidence type="ECO:0000313" key="3">
    <source>
        <dbReference type="Proteomes" id="UP001189429"/>
    </source>
</evidence>
<feature type="compositionally biased region" description="Basic and acidic residues" evidence="1">
    <location>
        <begin position="29"/>
        <end position="43"/>
    </location>
</feature>
<feature type="region of interest" description="Disordered" evidence="1">
    <location>
        <begin position="1"/>
        <end position="192"/>
    </location>
</feature>
<proteinExistence type="predicted"/>
<sequence length="228" mass="24180">MCRELSGLRGSGGSCSGWGGNWPSLGRPFPEEGTRPSDAKGTRSAELPEGGRARQNLGPLRGVRQRRPRKPAPRGTLRGGPGGGASGPERATKVRQSTPRPRPTSVAHDVFPPRQRLRKEQPTGGASRCARPAGDPARRRHGPKGAVAPAEEEAGAAAEGGDDEEDKEKERRQRILDHGAGSRLRPNIGRQRNNPASAIAVLAATMRRAAEGCQAMACTDTHRTNYGA</sequence>
<organism evidence="2 3">
    <name type="scientific">Prorocentrum cordatum</name>
    <dbReference type="NCBI Taxonomy" id="2364126"/>
    <lineage>
        <taxon>Eukaryota</taxon>
        <taxon>Sar</taxon>
        <taxon>Alveolata</taxon>
        <taxon>Dinophyceae</taxon>
        <taxon>Prorocentrales</taxon>
        <taxon>Prorocentraceae</taxon>
        <taxon>Prorocentrum</taxon>
    </lineage>
</organism>
<gene>
    <name evidence="2" type="ORF">PCOR1329_LOCUS74780</name>
</gene>
<reference evidence="2" key="1">
    <citation type="submission" date="2023-10" db="EMBL/GenBank/DDBJ databases">
        <authorList>
            <person name="Chen Y."/>
            <person name="Shah S."/>
            <person name="Dougan E. K."/>
            <person name="Thang M."/>
            <person name="Chan C."/>
        </authorList>
    </citation>
    <scope>NUCLEOTIDE SEQUENCE [LARGE SCALE GENOMIC DNA]</scope>
</reference>